<name>A0A3S0ZZM8_CHLFR</name>
<proteinExistence type="predicted"/>
<sequence>MKTVFPFALPYPAGTLYFTEAAPRLRGNGNAYPAGRASPNSERVLYEKPLANATPYGERVYGSPPTLTGSRTYFYPLRIYRVYDGNRLSGGLPHLLPSASCLIFKTVVNCVY</sequence>
<reference evidence="1 2" key="1">
    <citation type="journal article" date="2019" name="Genome Biol. Evol.">
        <title>Day and night: Metabolic profiles and evolutionary relationships of six axenic non-marine cyanobacteria.</title>
        <authorList>
            <person name="Will S.E."/>
            <person name="Henke P."/>
            <person name="Boedeker C."/>
            <person name="Huang S."/>
            <person name="Brinkmann H."/>
            <person name="Rohde M."/>
            <person name="Jarek M."/>
            <person name="Friedl T."/>
            <person name="Seufert S."/>
            <person name="Schumacher M."/>
            <person name="Overmann J."/>
            <person name="Neumann-Schaal M."/>
            <person name="Petersen J."/>
        </authorList>
    </citation>
    <scope>NUCLEOTIDE SEQUENCE [LARGE SCALE GENOMIC DNA]</scope>
    <source>
        <strain evidence="1 2">PCC 6912</strain>
    </source>
</reference>
<comment type="caution">
    <text evidence="1">The sequence shown here is derived from an EMBL/GenBank/DDBJ whole genome shotgun (WGS) entry which is preliminary data.</text>
</comment>
<gene>
    <name evidence="1" type="ORF">PCC6912_21290</name>
</gene>
<keyword evidence="2" id="KW-1185">Reference proteome</keyword>
<protein>
    <submittedName>
        <fullName evidence="1">Uncharacterized protein</fullName>
    </submittedName>
</protein>
<dbReference type="AlphaFoldDB" id="A0A3S0ZZM8"/>
<organism evidence="1 2">
    <name type="scientific">Chlorogloeopsis fritschii PCC 6912</name>
    <dbReference type="NCBI Taxonomy" id="211165"/>
    <lineage>
        <taxon>Bacteria</taxon>
        <taxon>Bacillati</taxon>
        <taxon>Cyanobacteriota</taxon>
        <taxon>Cyanophyceae</taxon>
        <taxon>Nostocales</taxon>
        <taxon>Chlorogloeopsidaceae</taxon>
        <taxon>Chlorogloeopsis</taxon>
    </lineage>
</organism>
<dbReference type="STRING" id="211165.GCA_000317285_00159"/>
<evidence type="ECO:0000313" key="2">
    <source>
        <dbReference type="Proteomes" id="UP000268857"/>
    </source>
</evidence>
<dbReference type="Proteomes" id="UP000268857">
    <property type="component" value="Unassembled WGS sequence"/>
</dbReference>
<evidence type="ECO:0000313" key="1">
    <source>
        <dbReference type="EMBL" id="RUR83886.1"/>
    </source>
</evidence>
<accession>A0A3S0ZZM8</accession>
<dbReference type="EMBL" id="RSCJ01000006">
    <property type="protein sequence ID" value="RUR83886.1"/>
    <property type="molecule type" value="Genomic_DNA"/>
</dbReference>